<evidence type="ECO:0000313" key="6">
    <source>
        <dbReference type="EMBL" id="GEC18954.1"/>
    </source>
</evidence>
<dbReference type="Pfam" id="PF13564">
    <property type="entry name" value="DoxX_2"/>
    <property type="match status" value="1"/>
</dbReference>
<evidence type="ECO:0000256" key="1">
    <source>
        <dbReference type="ARBA" id="ARBA00004141"/>
    </source>
</evidence>
<keyword evidence="4 5" id="KW-0472">Membrane</keyword>
<keyword evidence="7" id="KW-1185">Reference proteome</keyword>
<feature type="transmembrane region" description="Helical" evidence="5">
    <location>
        <begin position="100"/>
        <end position="119"/>
    </location>
</feature>
<evidence type="ECO:0000256" key="2">
    <source>
        <dbReference type="ARBA" id="ARBA00022692"/>
    </source>
</evidence>
<name>A0A4Y3WJK4_9PSEU</name>
<sequence>MIVVAWILQVVLALAFLAAGGMKLARPRPALVGAGMGWAEDFSDPAVKTIGALEVLGALGLVLPALFGVATWLVPAAAIGLALTMAGAVVVHVRRRETFVPPLVLGVLALVLAVLRIAYPG</sequence>
<dbReference type="RefSeq" id="WP_141277562.1">
    <property type="nucleotide sequence ID" value="NZ_BAAARZ010000001.1"/>
</dbReference>
<evidence type="ECO:0008006" key="8">
    <source>
        <dbReference type="Google" id="ProtNLM"/>
    </source>
</evidence>
<feature type="transmembrane region" description="Helical" evidence="5">
    <location>
        <begin position="6"/>
        <end position="25"/>
    </location>
</feature>
<feature type="transmembrane region" description="Helical" evidence="5">
    <location>
        <begin position="72"/>
        <end position="93"/>
    </location>
</feature>
<dbReference type="Proteomes" id="UP000320338">
    <property type="component" value="Unassembled WGS sequence"/>
</dbReference>
<reference evidence="6 7" key="1">
    <citation type="submission" date="2019-06" db="EMBL/GenBank/DDBJ databases">
        <title>Whole genome shotgun sequence of Pseudonocardia hydrocarbonoxydans NBRC 14498.</title>
        <authorList>
            <person name="Hosoyama A."/>
            <person name="Uohara A."/>
            <person name="Ohji S."/>
            <person name="Ichikawa N."/>
        </authorList>
    </citation>
    <scope>NUCLEOTIDE SEQUENCE [LARGE SCALE GENOMIC DNA]</scope>
    <source>
        <strain evidence="6 7">NBRC 14498</strain>
    </source>
</reference>
<keyword evidence="2 5" id="KW-0812">Transmembrane</keyword>
<accession>A0A4Y3WJK4</accession>
<evidence type="ECO:0000256" key="5">
    <source>
        <dbReference type="SAM" id="Phobius"/>
    </source>
</evidence>
<dbReference type="EMBL" id="BJNG01000012">
    <property type="protein sequence ID" value="GEC18954.1"/>
    <property type="molecule type" value="Genomic_DNA"/>
</dbReference>
<keyword evidence="3 5" id="KW-1133">Transmembrane helix</keyword>
<comment type="subcellular location">
    <subcellularLocation>
        <location evidence="1">Membrane</location>
        <topology evidence="1">Multi-pass membrane protein</topology>
    </subcellularLocation>
</comment>
<comment type="caution">
    <text evidence="6">The sequence shown here is derived from an EMBL/GenBank/DDBJ whole genome shotgun (WGS) entry which is preliminary data.</text>
</comment>
<gene>
    <name evidence="6" type="ORF">PHY01_12370</name>
</gene>
<protein>
    <recommendedName>
        <fullName evidence="8">DoxX family protein</fullName>
    </recommendedName>
</protein>
<organism evidence="6 7">
    <name type="scientific">Pseudonocardia hydrocarbonoxydans</name>
    <dbReference type="NCBI Taxonomy" id="76726"/>
    <lineage>
        <taxon>Bacteria</taxon>
        <taxon>Bacillati</taxon>
        <taxon>Actinomycetota</taxon>
        <taxon>Actinomycetes</taxon>
        <taxon>Pseudonocardiales</taxon>
        <taxon>Pseudonocardiaceae</taxon>
        <taxon>Pseudonocardia</taxon>
    </lineage>
</organism>
<evidence type="ECO:0000256" key="3">
    <source>
        <dbReference type="ARBA" id="ARBA00022989"/>
    </source>
</evidence>
<dbReference type="InterPro" id="IPR032808">
    <property type="entry name" value="DoxX"/>
</dbReference>
<dbReference type="AlphaFoldDB" id="A0A4Y3WJK4"/>
<dbReference type="GO" id="GO:0016020">
    <property type="term" value="C:membrane"/>
    <property type="evidence" value="ECO:0007669"/>
    <property type="project" value="UniProtKB-SubCell"/>
</dbReference>
<evidence type="ECO:0000313" key="7">
    <source>
        <dbReference type="Proteomes" id="UP000320338"/>
    </source>
</evidence>
<evidence type="ECO:0000256" key="4">
    <source>
        <dbReference type="ARBA" id="ARBA00023136"/>
    </source>
</evidence>
<proteinExistence type="predicted"/>